<keyword evidence="6" id="KW-0472">Membrane</keyword>
<keyword evidence="4" id="KW-0375">Hydrogen ion transport</keyword>
<dbReference type="GO" id="GO:0046933">
    <property type="term" value="F:proton-transporting ATP synthase activity, rotational mechanism"/>
    <property type="evidence" value="ECO:0007669"/>
    <property type="project" value="InterPro"/>
</dbReference>
<evidence type="ECO:0000256" key="8">
    <source>
        <dbReference type="ARBA" id="ARBA00033369"/>
    </source>
</evidence>
<keyword evidence="5" id="KW-0406">Ion transport</keyword>
<protein>
    <recommendedName>
        <fullName evidence="8">Oligomycin sensitivity conferral protein</fullName>
    </recommendedName>
</protein>
<comment type="similarity">
    <text evidence="2">Belongs to the ATPase delta chain family.</text>
</comment>
<evidence type="ECO:0000256" key="2">
    <source>
        <dbReference type="ARBA" id="ARBA00007046"/>
    </source>
</evidence>
<dbReference type="Pfam" id="PF00213">
    <property type="entry name" value="OSCP"/>
    <property type="match status" value="1"/>
</dbReference>
<reference evidence="9" key="1">
    <citation type="submission" date="2015-12" db="EMBL/GenBank/DDBJ databases">
        <title>De novo transcriptome assembly of four potential Pierce s Disease insect vectors from Arizona vineyards.</title>
        <authorList>
            <person name="Tassone E.E."/>
        </authorList>
    </citation>
    <scope>NUCLEOTIDE SEQUENCE</scope>
</reference>
<dbReference type="InterPro" id="IPR000711">
    <property type="entry name" value="ATPase_OSCP/dsu"/>
</dbReference>
<name>A0A1B6DB58_9HEMI</name>
<dbReference type="SUPFAM" id="SSF47928">
    <property type="entry name" value="N-terminal domain of the delta subunit of the F1F0-ATP synthase"/>
    <property type="match status" value="1"/>
</dbReference>
<dbReference type="AlphaFoldDB" id="A0A1B6DB58"/>
<dbReference type="PANTHER" id="PTHR11910">
    <property type="entry name" value="ATP SYNTHASE DELTA CHAIN"/>
    <property type="match status" value="1"/>
</dbReference>
<comment type="subcellular location">
    <subcellularLocation>
        <location evidence="1">Membrane</location>
    </subcellularLocation>
</comment>
<dbReference type="InterPro" id="IPR026015">
    <property type="entry name" value="ATP_synth_OSCP/delta_N_sf"/>
</dbReference>
<evidence type="ECO:0000256" key="4">
    <source>
        <dbReference type="ARBA" id="ARBA00022781"/>
    </source>
</evidence>
<keyword evidence="3" id="KW-0813">Transport</keyword>
<evidence type="ECO:0000256" key="7">
    <source>
        <dbReference type="ARBA" id="ARBA00023310"/>
    </source>
</evidence>
<evidence type="ECO:0000256" key="1">
    <source>
        <dbReference type="ARBA" id="ARBA00004370"/>
    </source>
</evidence>
<dbReference type="Gene3D" id="1.10.520.20">
    <property type="entry name" value="N-terminal domain of the delta subunit of the F1F0-ATP synthase"/>
    <property type="match status" value="1"/>
</dbReference>
<proteinExistence type="inferred from homology"/>
<dbReference type="EMBL" id="GEDC01014402">
    <property type="protein sequence ID" value="JAS22896.1"/>
    <property type="molecule type" value="Transcribed_RNA"/>
</dbReference>
<accession>A0A1B6DB58</accession>
<sequence>MMATSQFHNVARSLSTSVARSKLIKTPVQVFGIDGRYATAVYSAAMKSKHLEAVEKELTDFQVAFKKDPRLKDYFLNPSLSRSAKTNDMKQVATKLNLTASTAN</sequence>
<evidence type="ECO:0000313" key="9">
    <source>
        <dbReference type="EMBL" id="JAS22896.1"/>
    </source>
</evidence>
<evidence type="ECO:0000256" key="5">
    <source>
        <dbReference type="ARBA" id="ARBA00023065"/>
    </source>
</evidence>
<organism evidence="9">
    <name type="scientific">Clastoptera arizonana</name>
    <name type="common">Arizona spittle bug</name>
    <dbReference type="NCBI Taxonomy" id="38151"/>
    <lineage>
        <taxon>Eukaryota</taxon>
        <taxon>Metazoa</taxon>
        <taxon>Ecdysozoa</taxon>
        <taxon>Arthropoda</taxon>
        <taxon>Hexapoda</taxon>
        <taxon>Insecta</taxon>
        <taxon>Pterygota</taxon>
        <taxon>Neoptera</taxon>
        <taxon>Paraneoptera</taxon>
        <taxon>Hemiptera</taxon>
        <taxon>Auchenorrhyncha</taxon>
        <taxon>Cercopoidea</taxon>
        <taxon>Clastopteridae</taxon>
        <taxon>Clastoptera</taxon>
    </lineage>
</organism>
<gene>
    <name evidence="9" type="ORF">g.26073</name>
</gene>
<keyword evidence="7" id="KW-0066">ATP synthesis</keyword>
<feature type="non-terminal residue" evidence="9">
    <location>
        <position position="104"/>
    </location>
</feature>
<dbReference type="GO" id="GO:0016020">
    <property type="term" value="C:membrane"/>
    <property type="evidence" value="ECO:0007669"/>
    <property type="project" value="UniProtKB-SubCell"/>
</dbReference>
<evidence type="ECO:0000256" key="6">
    <source>
        <dbReference type="ARBA" id="ARBA00023136"/>
    </source>
</evidence>
<evidence type="ECO:0000256" key="3">
    <source>
        <dbReference type="ARBA" id="ARBA00022448"/>
    </source>
</evidence>